<dbReference type="InterPro" id="IPR000209">
    <property type="entry name" value="Peptidase_S8/S53_dom"/>
</dbReference>
<reference evidence="8 9" key="1">
    <citation type="submission" date="2016-10" db="EMBL/GenBank/DDBJ databases">
        <authorList>
            <person name="de Groot N.N."/>
        </authorList>
    </citation>
    <scope>NUCLEOTIDE SEQUENCE [LARGE SCALE GENOMIC DNA]</scope>
    <source>
        <strain evidence="8 9">CGMCC 4.2022</strain>
    </source>
</reference>
<dbReference type="Gene3D" id="3.40.50.200">
    <property type="entry name" value="Peptidase S8/S53 domain"/>
    <property type="match status" value="1"/>
</dbReference>
<organism evidence="8 9">
    <name type="scientific">Actinacidiphila guanduensis</name>
    <dbReference type="NCBI Taxonomy" id="310781"/>
    <lineage>
        <taxon>Bacteria</taxon>
        <taxon>Bacillati</taxon>
        <taxon>Actinomycetota</taxon>
        <taxon>Actinomycetes</taxon>
        <taxon>Kitasatosporales</taxon>
        <taxon>Streptomycetaceae</taxon>
        <taxon>Actinacidiphila</taxon>
    </lineage>
</organism>
<accession>A0A1G9ZM65</accession>
<dbReference type="PROSITE" id="PS00138">
    <property type="entry name" value="SUBTILASE_SER"/>
    <property type="match status" value="1"/>
</dbReference>
<dbReference type="SUPFAM" id="SSF52743">
    <property type="entry name" value="Subtilisin-like"/>
    <property type="match status" value="1"/>
</dbReference>
<keyword evidence="1" id="KW-0645">Protease</keyword>
<sequence length="1328" mass="134848">MHRHVRGAAAALALLVPLVAAGPAVAAPAGASTAPARTPASTTPATHTLTLADGSKVTWSGDGTGTLTDPQGRTRAFPVPRSAGRTGLGATLAPSTTAITARAQATHAAPYTLGAHSSVAARQAAPVQPMNTGPVKLPTPAKAALRQDARQAPAPAATTGLPANDGLSTSFQSYLNAQGVDAAGAFADAATYLHALPGAGQIVTNVSIGDLTDQSMADSGDDYVREYGPTTVVENGQRYLDEPSMPLIPTYTASDDGTLDPLGSVEGQDPSLGEVLLDFSMMAPLPHDRQRPGATGSGATDLLGIAPGAQYRLVVPQEASYEGIAAALKAAANQKPRPSVITASLGFGTDEEIGFPGRYLEDDPTIRATLTSIVKSGIAVVVSSNDGTRLALPVSVGPDGGSTPTDTTAKAGAQTGIDDVEPTTTPSQVVDSGVIAAGATTTDDTLTSADTRQGVYPTTRYNGSAAYSSGFGTRVDLAAPGDDLPSLMHVCTSSPCSAQDVEVVLNGGTSASAPEIAAAVADVLQAAQATHQSLTPRQVRDLLVSTGNPIAQPPQADQPLTMGTQLDVTAAVEKVLAKRYRIAPQPVRLSVAQRQLLPTSSGTAFTESTDPAAIDLSGPADANGTPSGQNAVSPITLGLDMTGDRSGLTYRVRVGGATFTTEQPSLRLTPAQILGAAGLPLASGTARSVPVTFQALRGGKVVGQLSQKLTFLADDGTYAQALAPAAPGATPLGRPVTVSYDLTGVRGVDSPRLVLSSVGHYTPSAGVDDFNVQWSAPLTATKGTVTIPAAAFTAGGAGLYGVGIEQADLAGVLPVYGDFRALRIGPAADQRPAAPLLTTAGYTAAHAADTARGAPKATVSWDASGVPGADGAEFEVMSPGPTLYGSLNTATNQNGSRRDDDGFNHASTLTVPLPAVKGRTVLDLAALKLPTGLQYPVRVLATRHGSPVGQASPTSFLQYRDGDQLTGTVESFTVSGGKALISTDAFTYVGGSELYHLDRSATTGYDLATGTAGGSFAESTDGQTMQEVLGADPASGHALVIHTPFAGSTAAIDVEDPATGKAVKVTALSDLISGSGYLEGGTVDAARHRGLVTTYEPDSGLSRLWPVDMTTGKVGTPLALNPHNLYRSYNSVSVDASTGEAFVATGGTMGPCLSGRVPYGAVGADITAGTVTPVASLPLCVSALLPDGKGDKLYGVVGAAQPDAESGTFPTSTWLTADQKTLTAAGTADTGTRGPVWPALDTTHRVAVEAALYENGVETDNNAMSEITVLDPATGTVLARHPVADLVDSTVAGSNFDFTGRQGLFLDPATRTGWVVNAWGTGLERFSY</sequence>
<keyword evidence="3" id="KW-0720">Serine protease</keyword>
<dbReference type="GO" id="GO:0004252">
    <property type="term" value="F:serine-type endopeptidase activity"/>
    <property type="evidence" value="ECO:0007669"/>
    <property type="project" value="InterPro"/>
</dbReference>
<dbReference type="Pfam" id="PF00082">
    <property type="entry name" value="Peptidase_S8"/>
    <property type="match status" value="1"/>
</dbReference>
<proteinExistence type="inferred from homology"/>
<evidence type="ECO:0000256" key="1">
    <source>
        <dbReference type="ARBA" id="ARBA00022670"/>
    </source>
</evidence>
<gene>
    <name evidence="8" type="ORF">SAMN05216259_103195</name>
</gene>
<evidence type="ECO:0000256" key="2">
    <source>
        <dbReference type="ARBA" id="ARBA00022801"/>
    </source>
</evidence>
<comment type="similarity">
    <text evidence="4">Belongs to the peptidase S8 family.</text>
</comment>
<feature type="compositionally biased region" description="Low complexity" evidence="5">
    <location>
        <begin position="143"/>
        <end position="159"/>
    </location>
</feature>
<dbReference type="GO" id="GO:0006508">
    <property type="term" value="P:proteolysis"/>
    <property type="evidence" value="ECO:0007669"/>
    <property type="project" value="UniProtKB-KW"/>
</dbReference>
<feature type="domain" description="Peptidase S8/S53" evidence="7">
    <location>
        <begin position="301"/>
        <end position="547"/>
    </location>
</feature>
<keyword evidence="9" id="KW-1185">Reference proteome</keyword>
<dbReference type="OrthoDB" id="3644761at2"/>
<feature type="chain" id="PRO_5011580929" evidence="6">
    <location>
        <begin position="27"/>
        <end position="1328"/>
    </location>
</feature>
<keyword evidence="2" id="KW-0378">Hydrolase</keyword>
<evidence type="ECO:0000313" key="8">
    <source>
        <dbReference type="EMBL" id="SDN21643.1"/>
    </source>
</evidence>
<comment type="caution">
    <text evidence="4">Lacks conserved residue(s) required for the propagation of feature annotation.</text>
</comment>
<evidence type="ECO:0000256" key="6">
    <source>
        <dbReference type="SAM" id="SignalP"/>
    </source>
</evidence>
<protein>
    <submittedName>
        <fullName evidence="8">Subtilase family protein</fullName>
    </submittedName>
</protein>
<dbReference type="EMBL" id="FNIE01000003">
    <property type="protein sequence ID" value="SDN21643.1"/>
    <property type="molecule type" value="Genomic_DNA"/>
</dbReference>
<feature type="signal peptide" evidence="6">
    <location>
        <begin position="1"/>
        <end position="26"/>
    </location>
</feature>
<feature type="region of interest" description="Disordered" evidence="5">
    <location>
        <begin position="54"/>
        <end position="90"/>
    </location>
</feature>
<dbReference type="RefSeq" id="WP_093783461.1">
    <property type="nucleotide sequence ID" value="NZ_FNIE01000003.1"/>
</dbReference>
<evidence type="ECO:0000313" key="9">
    <source>
        <dbReference type="Proteomes" id="UP000199341"/>
    </source>
</evidence>
<dbReference type="InterPro" id="IPR036852">
    <property type="entry name" value="Peptidase_S8/S53_dom_sf"/>
</dbReference>
<name>A0A1G9ZM65_9ACTN</name>
<feature type="region of interest" description="Disordered" evidence="5">
    <location>
        <begin position="122"/>
        <end position="163"/>
    </location>
</feature>
<dbReference type="PROSITE" id="PS51892">
    <property type="entry name" value="SUBTILASE"/>
    <property type="match status" value="1"/>
</dbReference>
<evidence type="ECO:0000256" key="5">
    <source>
        <dbReference type="SAM" id="MobiDB-lite"/>
    </source>
</evidence>
<dbReference type="Proteomes" id="UP000199341">
    <property type="component" value="Unassembled WGS sequence"/>
</dbReference>
<dbReference type="InterPro" id="IPR023828">
    <property type="entry name" value="Peptidase_S8_Ser-AS"/>
</dbReference>
<evidence type="ECO:0000256" key="3">
    <source>
        <dbReference type="ARBA" id="ARBA00022825"/>
    </source>
</evidence>
<evidence type="ECO:0000256" key="4">
    <source>
        <dbReference type="PROSITE-ProRule" id="PRU01240"/>
    </source>
</evidence>
<keyword evidence="6" id="KW-0732">Signal</keyword>
<evidence type="ECO:0000259" key="7">
    <source>
        <dbReference type="Pfam" id="PF00082"/>
    </source>
</evidence>